<dbReference type="Proteomes" id="UP000478052">
    <property type="component" value="Unassembled WGS sequence"/>
</dbReference>
<sequence length="129" mass="14959">MACMEQRGTSRPERELNYKQAHTHRIYLLISLSPLNTCVDCWTTGRMYTHITGLGEVSHTVLFTSRFLSDFSSERIFHRRCPAVLSIIVHSGYSHRHHLPPVRQRRIILFRFHRSSMATAHSPRDASGE</sequence>
<dbReference type="AlphaFoldDB" id="A0A6G0ZFX8"/>
<name>A0A6G0ZFX8_APHCR</name>
<comment type="caution">
    <text evidence="1">The sequence shown here is derived from an EMBL/GenBank/DDBJ whole genome shotgun (WGS) entry which is preliminary data.</text>
</comment>
<dbReference type="EMBL" id="VUJU01000555">
    <property type="protein sequence ID" value="KAF0769679.1"/>
    <property type="molecule type" value="Genomic_DNA"/>
</dbReference>
<keyword evidence="2" id="KW-1185">Reference proteome</keyword>
<organism evidence="1 2">
    <name type="scientific">Aphis craccivora</name>
    <name type="common">Cowpea aphid</name>
    <dbReference type="NCBI Taxonomy" id="307492"/>
    <lineage>
        <taxon>Eukaryota</taxon>
        <taxon>Metazoa</taxon>
        <taxon>Ecdysozoa</taxon>
        <taxon>Arthropoda</taxon>
        <taxon>Hexapoda</taxon>
        <taxon>Insecta</taxon>
        <taxon>Pterygota</taxon>
        <taxon>Neoptera</taxon>
        <taxon>Paraneoptera</taxon>
        <taxon>Hemiptera</taxon>
        <taxon>Sternorrhyncha</taxon>
        <taxon>Aphidomorpha</taxon>
        <taxon>Aphidoidea</taxon>
        <taxon>Aphididae</taxon>
        <taxon>Aphidini</taxon>
        <taxon>Aphis</taxon>
        <taxon>Aphis</taxon>
    </lineage>
</organism>
<gene>
    <name evidence="1" type="ORF">FWK35_00008783</name>
</gene>
<accession>A0A6G0ZFX8</accession>
<reference evidence="1 2" key="1">
    <citation type="submission" date="2019-08" db="EMBL/GenBank/DDBJ databases">
        <title>Whole genome of Aphis craccivora.</title>
        <authorList>
            <person name="Voronova N.V."/>
            <person name="Shulinski R.S."/>
            <person name="Bandarenka Y.V."/>
            <person name="Zhorov D.G."/>
            <person name="Warner D."/>
        </authorList>
    </citation>
    <scope>NUCLEOTIDE SEQUENCE [LARGE SCALE GENOMIC DNA]</scope>
    <source>
        <strain evidence="1">180601</strain>
        <tissue evidence="1">Whole Body</tissue>
    </source>
</reference>
<evidence type="ECO:0000313" key="1">
    <source>
        <dbReference type="EMBL" id="KAF0769679.1"/>
    </source>
</evidence>
<proteinExistence type="predicted"/>
<protein>
    <submittedName>
        <fullName evidence="1">Uncharacterized protein</fullName>
    </submittedName>
</protein>
<evidence type="ECO:0000313" key="2">
    <source>
        <dbReference type="Proteomes" id="UP000478052"/>
    </source>
</evidence>